<dbReference type="EMBL" id="AEKO01000007">
    <property type="protein sequence ID" value="EFQ59492.1"/>
    <property type="molecule type" value="Genomic_DNA"/>
</dbReference>
<evidence type="ECO:0000313" key="3">
    <source>
        <dbReference type="EMBL" id="EFQ59492.1"/>
    </source>
</evidence>
<comment type="caution">
    <text evidence="3">The sequence shown here is derived from an EMBL/GenBank/DDBJ whole genome shotgun (WGS) entry which is preliminary data.</text>
</comment>
<dbReference type="SUPFAM" id="SSF55816">
    <property type="entry name" value="5'-nucleotidase (syn. UDP-sugar hydrolase), C-terminal domain"/>
    <property type="match status" value="1"/>
</dbReference>
<dbReference type="eggNOG" id="COG0737">
    <property type="taxonomic scope" value="Bacteria"/>
</dbReference>
<dbReference type="Pfam" id="PF00149">
    <property type="entry name" value="Metallophos"/>
    <property type="match status" value="1"/>
</dbReference>
<keyword evidence="1" id="KW-0378">Hydrolase</keyword>
<organism evidence="3 4">
    <name type="scientific">Streptococcus vestibularis F0396</name>
    <dbReference type="NCBI Taxonomy" id="904306"/>
    <lineage>
        <taxon>Bacteria</taxon>
        <taxon>Bacillati</taxon>
        <taxon>Bacillota</taxon>
        <taxon>Bacilli</taxon>
        <taxon>Lactobacillales</taxon>
        <taxon>Streptococcaceae</taxon>
        <taxon>Streptococcus</taxon>
    </lineage>
</organism>
<name>E3CQR6_STRVE</name>
<evidence type="ECO:0000313" key="4">
    <source>
        <dbReference type="Proteomes" id="UP000004896"/>
    </source>
</evidence>
<dbReference type="InterPro" id="IPR006146">
    <property type="entry name" value="5'-Nucleotdase_CS"/>
</dbReference>
<keyword evidence="1" id="KW-0547">Nucleotide-binding</keyword>
<dbReference type="Gene3D" id="3.60.21.10">
    <property type="match status" value="1"/>
</dbReference>
<dbReference type="GO" id="GO:0000166">
    <property type="term" value="F:nucleotide binding"/>
    <property type="evidence" value="ECO:0007669"/>
    <property type="project" value="UniProtKB-KW"/>
</dbReference>
<proteinExistence type="inferred from homology"/>
<dbReference type="GO" id="GO:0030288">
    <property type="term" value="C:outer membrane-bounded periplasmic space"/>
    <property type="evidence" value="ECO:0007669"/>
    <property type="project" value="TreeGrafter"/>
</dbReference>
<comment type="similarity">
    <text evidence="1">Belongs to the 5'-nucleotidase family.</text>
</comment>
<dbReference type="InterPro" id="IPR029052">
    <property type="entry name" value="Metallo-depent_PP-like"/>
</dbReference>
<feature type="domain" description="Calcineurin-like phosphoesterase" evidence="2">
    <location>
        <begin position="26"/>
        <end position="222"/>
    </location>
</feature>
<dbReference type="SUPFAM" id="SSF56300">
    <property type="entry name" value="Metallo-dependent phosphatases"/>
    <property type="match status" value="1"/>
</dbReference>
<dbReference type="InterPro" id="IPR004843">
    <property type="entry name" value="Calcineurin-like_PHP"/>
</dbReference>
<dbReference type="PROSITE" id="PS00785">
    <property type="entry name" value="5_NUCLEOTIDASE_1"/>
    <property type="match status" value="1"/>
</dbReference>
<gene>
    <name evidence="3" type="ORF">HMPREF9192_0676</name>
</gene>
<dbReference type="PANTHER" id="PTHR11575">
    <property type="entry name" value="5'-NUCLEOTIDASE-RELATED"/>
    <property type="match status" value="1"/>
</dbReference>
<dbReference type="PIRSF" id="PIRSF036361">
    <property type="entry name" value="YunD"/>
    <property type="match status" value="1"/>
</dbReference>
<dbReference type="PANTHER" id="PTHR11575:SF23">
    <property type="entry name" value="5-NUCLEOTIDASE FAMILY PROTEIN"/>
    <property type="match status" value="1"/>
</dbReference>
<evidence type="ECO:0000256" key="1">
    <source>
        <dbReference type="RuleBase" id="RU362119"/>
    </source>
</evidence>
<dbReference type="InterPro" id="IPR011240">
    <property type="entry name" value="Pesterase_YunD"/>
</dbReference>
<dbReference type="PRINTS" id="PR01607">
    <property type="entry name" value="APYRASEFAMLY"/>
</dbReference>
<dbReference type="Proteomes" id="UP000004896">
    <property type="component" value="Unassembled WGS sequence"/>
</dbReference>
<protein>
    <submittedName>
        <fullName evidence="3">Ser/Thr phosphatase family protein</fullName>
    </submittedName>
</protein>
<dbReference type="InterPro" id="IPR036907">
    <property type="entry name" value="5'-Nucleotdase_C_sf"/>
</dbReference>
<sequence>MQKLGKMIVKFFYSKSAKIEIMKDTIRILHINDLHSHFEQYPQLKRAVDDLSQTDRELIKVDLGDNVDKSHPLSDATAGRFNVALMNELGIDYATIGNNEGIGLAKDELDCLYEQADFQPIIGNLKDEGGQPEWAEPYLIHKTKSGTNIAFLAYTFPYYITYAPNGWQVLEPMARLEEDLARPEVKAADLVIVLSHLGVRYDEQIAETYPQVNLVIGSHTHHLFEEGKLINETYLAAADRYGYYLGCIDLTVENGQLIECQIEAIPTKSYIFDLDKEDETFIKAMREEGHRRLAQKKVANLGRELDFDETCQLVLQAVCQETDSQLTILNTGLIMKTLGPQVTMADLQKALPHQMRMVRLVVTGKELKEICREVFTKAELLKNQAIKGMGFRGKTFGEVITGNFAYKNGNLLYNSRVVDSNEKFSLVLVDQYYFASYFPKIKEKEVTLLFPDLLRGLVAKYLRKNGANWDKR</sequence>
<dbReference type="AlphaFoldDB" id="E3CQR6"/>
<accession>E3CQR6</accession>
<evidence type="ECO:0000259" key="2">
    <source>
        <dbReference type="Pfam" id="PF00149"/>
    </source>
</evidence>
<dbReference type="Gene3D" id="3.90.780.10">
    <property type="entry name" value="5'-Nucleotidase, C-terminal domain"/>
    <property type="match status" value="1"/>
</dbReference>
<dbReference type="GO" id="GO:0046872">
    <property type="term" value="F:metal ion binding"/>
    <property type="evidence" value="ECO:0007669"/>
    <property type="project" value="InterPro"/>
</dbReference>
<dbReference type="GO" id="GO:0008768">
    <property type="term" value="F:UDP-sugar diphosphatase activity"/>
    <property type="evidence" value="ECO:0007669"/>
    <property type="project" value="TreeGrafter"/>
</dbReference>
<reference evidence="3 4" key="1">
    <citation type="submission" date="2010-10" db="EMBL/GenBank/DDBJ databases">
        <authorList>
            <person name="Durkin A.S."/>
            <person name="Madupu R."/>
            <person name="Torralba M."/>
            <person name="Gillis M."/>
            <person name="Methe B."/>
            <person name="Sutton G."/>
            <person name="Nelson K.E."/>
        </authorList>
    </citation>
    <scope>NUCLEOTIDE SEQUENCE [LARGE SCALE GENOMIC DNA]</scope>
    <source>
        <strain evidence="3 4">F0396</strain>
    </source>
</reference>
<dbReference type="GO" id="GO:0008253">
    <property type="term" value="F:5'-nucleotidase activity"/>
    <property type="evidence" value="ECO:0007669"/>
    <property type="project" value="TreeGrafter"/>
</dbReference>
<dbReference type="InterPro" id="IPR006179">
    <property type="entry name" value="5_nucleotidase/apyrase"/>
</dbReference>
<dbReference type="GO" id="GO:0009166">
    <property type="term" value="P:nucleotide catabolic process"/>
    <property type="evidence" value="ECO:0007669"/>
    <property type="project" value="InterPro"/>
</dbReference>
<dbReference type="CDD" id="cd00845">
    <property type="entry name" value="MPP_UshA_N_like"/>
    <property type="match status" value="1"/>
</dbReference>